<reference evidence="4" key="1">
    <citation type="submission" date="2024-06" db="UniProtKB">
        <authorList>
            <consortium name="RefSeq"/>
        </authorList>
    </citation>
    <scope>NUCLEOTIDE SEQUENCE [LARGE SCALE GENOMIC DNA]</scope>
</reference>
<feature type="region of interest" description="Disordered" evidence="2">
    <location>
        <begin position="1"/>
        <end position="28"/>
    </location>
</feature>
<feature type="compositionally biased region" description="Polar residues" evidence="2">
    <location>
        <begin position="416"/>
        <end position="431"/>
    </location>
</feature>
<feature type="domain" description="Rab-GAP TBC" evidence="3">
    <location>
        <begin position="114"/>
        <end position="302"/>
    </location>
</feature>
<evidence type="ECO:0000313" key="4">
    <source>
        <dbReference type="Proteomes" id="UP000515156"/>
    </source>
</evidence>
<protein>
    <submittedName>
        <fullName evidence="5">TBC1 domain family member 10A</fullName>
    </submittedName>
</protein>
<dbReference type="SUPFAM" id="SSF47923">
    <property type="entry name" value="Ypt/Rab-GAP domain of gyp1p"/>
    <property type="match status" value="2"/>
</dbReference>
<dbReference type="KEGG" id="muo:115479790"/>
<dbReference type="PROSITE" id="PS50086">
    <property type="entry name" value="TBC_RABGAP"/>
    <property type="match status" value="1"/>
</dbReference>
<dbReference type="PANTHER" id="PTHR47219">
    <property type="entry name" value="RAB GTPASE-ACTIVATING PROTEIN 1-LIKE"/>
    <property type="match status" value="1"/>
</dbReference>
<evidence type="ECO:0000259" key="3">
    <source>
        <dbReference type="PROSITE" id="PS50086"/>
    </source>
</evidence>
<dbReference type="RefSeq" id="XP_030073845.1">
    <property type="nucleotide sequence ID" value="XM_030217985.1"/>
</dbReference>
<dbReference type="Pfam" id="PF00566">
    <property type="entry name" value="RabGAP-TBC"/>
    <property type="match status" value="1"/>
</dbReference>
<gene>
    <name evidence="5" type="primary">TBC1D10A</name>
</gene>
<reference evidence="5" key="2">
    <citation type="submission" date="2025-08" db="UniProtKB">
        <authorList>
            <consortium name="RefSeq"/>
        </authorList>
    </citation>
    <scope>IDENTIFICATION</scope>
</reference>
<sequence length="537" mass="61483">MAKSSEENGLSTPAAGAGSLSGTRETLSDLERGSLAGDELSSLGSDSEINGYTSDKKIDRYGFIVGSESAESPLTEIPLEVLRQREAKWLDMLNNWDKWMAKRHKKIRLRCQKGIPPSLRGRAWQYLSGSKVRLEQNLGKFDELDIMVGDPKWLDVIERDLHRQFPFHEMFVSRGGHGQQDLYRVLKAYTLYRPEEGYCQAQAPIAAVLLMHMPAEQAFWCLVQICEKYLPGYYSEKLEAIQLDGRILFSLLRRVSPVAYKHLSKQKIDPILYMTEWFMCAFSRTLPWSSVLRVWDMFLCEGVKIIFRVGLVLLKYTLGSSDKLKSCQGQYETMEKLKAIDAKYLQENFLVQEIIELTISEREIEREHLIQLKKWKEEHGELQCKSPPRMHGAKAISDADQHSQEAHSHRRPQKALQYSPSIILPPNTNIPATGKKTKEQKQAEKQQMKEQQDKEKELREKAKLEKKQSKGKKNAATSPSDKSGAQFHVPLQDSEKQPLTKDTEQPLVKDPSQGLSLKQQHQSNESLCSRESEDTYL</sequence>
<dbReference type="OrthoDB" id="159449at2759"/>
<dbReference type="CTD" id="83874"/>
<feature type="compositionally biased region" description="Basic and acidic residues" evidence="2">
    <location>
        <begin position="436"/>
        <end position="468"/>
    </location>
</feature>
<proteinExistence type="predicted"/>
<feature type="compositionally biased region" description="Basic and acidic residues" evidence="2">
    <location>
        <begin position="493"/>
        <end position="504"/>
    </location>
</feature>
<dbReference type="Gene3D" id="1.10.8.270">
    <property type="entry name" value="putative rabgap domain of human tbc1 domain family member 14 like domains"/>
    <property type="match status" value="1"/>
</dbReference>
<name>A0A6P7ZEN0_9AMPH</name>
<dbReference type="FunCoup" id="A0A6P7ZEN0">
    <property type="interactions" value="408"/>
</dbReference>
<feature type="region of interest" description="Disordered" evidence="2">
    <location>
        <begin position="381"/>
        <end position="537"/>
    </location>
</feature>
<organism evidence="4 5">
    <name type="scientific">Microcaecilia unicolor</name>
    <dbReference type="NCBI Taxonomy" id="1415580"/>
    <lineage>
        <taxon>Eukaryota</taxon>
        <taxon>Metazoa</taxon>
        <taxon>Chordata</taxon>
        <taxon>Craniata</taxon>
        <taxon>Vertebrata</taxon>
        <taxon>Euteleostomi</taxon>
        <taxon>Amphibia</taxon>
        <taxon>Gymnophiona</taxon>
        <taxon>Siphonopidae</taxon>
        <taxon>Microcaecilia</taxon>
    </lineage>
</organism>
<keyword evidence="4" id="KW-1185">Reference proteome</keyword>
<dbReference type="InParanoid" id="A0A6P7ZEN0"/>
<feature type="compositionally biased region" description="Polar residues" evidence="2">
    <location>
        <begin position="513"/>
        <end position="527"/>
    </location>
</feature>
<dbReference type="Proteomes" id="UP000515156">
    <property type="component" value="Chromosome 11"/>
</dbReference>
<evidence type="ECO:0000256" key="1">
    <source>
        <dbReference type="ARBA" id="ARBA00022468"/>
    </source>
</evidence>
<dbReference type="GO" id="GO:0031267">
    <property type="term" value="F:small GTPase binding"/>
    <property type="evidence" value="ECO:0007669"/>
    <property type="project" value="TreeGrafter"/>
</dbReference>
<evidence type="ECO:0000256" key="2">
    <source>
        <dbReference type="SAM" id="MobiDB-lite"/>
    </source>
</evidence>
<evidence type="ECO:0000313" key="5">
    <source>
        <dbReference type="RefSeq" id="XP_030073845.1"/>
    </source>
</evidence>
<dbReference type="Gene3D" id="1.10.10.750">
    <property type="entry name" value="Ypt/Rab-GAP domain of gyp1p, domain 1"/>
    <property type="match status" value="1"/>
</dbReference>
<dbReference type="InterPro" id="IPR000195">
    <property type="entry name" value="Rab-GAP-TBC_dom"/>
</dbReference>
<dbReference type="InterPro" id="IPR035969">
    <property type="entry name" value="Rab-GAP_TBC_sf"/>
</dbReference>
<dbReference type="GO" id="GO:0005886">
    <property type="term" value="C:plasma membrane"/>
    <property type="evidence" value="ECO:0007669"/>
    <property type="project" value="UniProtKB-ARBA"/>
</dbReference>
<feature type="compositionally biased region" description="Basic and acidic residues" evidence="2">
    <location>
        <begin position="528"/>
        <end position="537"/>
    </location>
</feature>
<accession>A0A6P7ZEN0</accession>
<dbReference type="AlphaFoldDB" id="A0A6P7ZEN0"/>
<dbReference type="GO" id="GO:0005096">
    <property type="term" value="F:GTPase activator activity"/>
    <property type="evidence" value="ECO:0007669"/>
    <property type="project" value="UniProtKB-KW"/>
</dbReference>
<keyword evidence="1" id="KW-0343">GTPase activation</keyword>
<dbReference type="FunFam" id="1.10.8.270:FF:000007">
    <property type="entry name" value="TBC1 domain family member 10A"/>
    <property type="match status" value="1"/>
</dbReference>
<feature type="compositionally biased region" description="Basic and acidic residues" evidence="2">
    <location>
        <begin position="397"/>
        <end position="407"/>
    </location>
</feature>
<dbReference type="InterPro" id="IPR050302">
    <property type="entry name" value="Rab_GAP_TBC_domain"/>
</dbReference>
<dbReference type="PANTHER" id="PTHR47219:SF23">
    <property type="entry name" value="TBC1 DOMAIN FAMILY MEMBER 10A"/>
    <property type="match status" value="1"/>
</dbReference>
<dbReference type="SMART" id="SM00164">
    <property type="entry name" value="TBC"/>
    <property type="match status" value="1"/>
</dbReference>
<dbReference type="GeneID" id="115479790"/>
<dbReference type="FunFam" id="1.10.472.80:FF:000008">
    <property type="entry name" value="TBC1 domain family member 10A"/>
    <property type="match status" value="1"/>
</dbReference>
<dbReference type="Gene3D" id="1.10.472.80">
    <property type="entry name" value="Ypt/Rab-GAP domain of gyp1p, domain 3"/>
    <property type="match status" value="1"/>
</dbReference>
<dbReference type="FunFam" id="1.10.10.750:FF:000001">
    <property type="entry name" value="TBC1 domain family member 10A"/>
    <property type="match status" value="1"/>
</dbReference>